<dbReference type="AlphaFoldDB" id="A0A829F567"/>
<protein>
    <submittedName>
        <fullName evidence="1">Uncharacterized protein</fullName>
    </submittedName>
</protein>
<evidence type="ECO:0000313" key="2">
    <source>
        <dbReference type="Proteomes" id="UP000013897"/>
    </source>
</evidence>
<dbReference type="EMBL" id="AITY01000062">
    <property type="protein sequence ID" value="EOM19163.1"/>
    <property type="molecule type" value="Genomic_DNA"/>
</dbReference>
<name>A0A829F567_ENTFC</name>
<reference evidence="1 2" key="1">
    <citation type="submission" date="2013-02" db="EMBL/GenBank/DDBJ databases">
        <title>The Genome Sequence of Enterococcus faecium HM1072.</title>
        <authorList>
            <consortium name="The Broad Institute Genome Sequencing Platform"/>
            <consortium name="The Broad Institute Genome Sequencing Center for Infectious Disease"/>
            <person name="Earl A.M."/>
            <person name="Gilmore M.S."/>
            <person name="Lebreton F."/>
            <person name="Courvalin P."/>
            <person name="Walker B."/>
            <person name="Young S.K."/>
            <person name="Zeng Q."/>
            <person name="Gargeya S."/>
            <person name="Fitzgerald M."/>
            <person name="Haas B."/>
            <person name="Abouelleil A."/>
            <person name="Alvarado L."/>
            <person name="Arachchi H.M."/>
            <person name="Berlin A.M."/>
            <person name="Chapman S.B."/>
            <person name="Dewar J."/>
            <person name="Goldberg J."/>
            <person name="Griggs A."/>
            <person name="Gujja S."/>
            <person name="Hansen M."/>
            <person name="Howarth C."/>
            <person name="Imamovic A."/>
            <person name="Larimer J."/>
            <person name="McCowan C."/>
            <person name="Murphy C."/>
            <person name="Neiman D."/>
            <person name="Pearson M."/>
            <person name="Priest M."/>
            <person name="Roberts A."/>
            <person name="Saif S."/>
            <person name="Shea T."/>
            <person name="Sisk P."/>
            <person name="Sykes S."/>
            <person name="Wortman J."/>
            <person name="Nusbaum C."/>
            <person name="Birren B."/>
        </authorList>
    </citation>
    <scope>NUCLEOTIDE SEQUENCE [LARGE SCALE GENOMIC DNA]</scope>
    <source>
        <strain evidence="1 2">HM1072</strain>
    </source>
</reference>
<dbReference type="RefSeq" id="WP_010731336.1">
    <property type="nucleotide sequence ID" value="NZ_KB949529.1"/>
</dbReference>
<organism evidence="1 2">
    <name type="scientific">Enterococcus faecium EnGen0192</name>
    <dbReference type="NCBI Taxonomy" id="1157487"/>
    <lineage>
        <taxon>Bacteria</taxon>
        <taxon>Bacillati</taxon>
        <taxon>Bacillota</taxon>
        <taxon>Bacilli</taxon>
        <taxon>Lactobacillales</taxon>
        <taxon>Enterococcaceae</taxon>
        <taxon>Enterococcus</taxon>
    </lineage>
</organism>
<evidence type="ECO:0000313" key="1">
    <source>
        <dbReference type="EMBL" id="EOM19163.1"/>
    </source>
</evidence>
<sequence length="144" mass="16605">MEKRFEIRKKNTNKATDPELDQLNALVEGKLERRKLAVPKSGFAYFHYENKGYLGGLEAFCAPYEVQKTKRFKRNGAVNFLTPSGAKAVNQGDYVLKLTEKNFVVLDEAAFNELFMTGIRILWWKRAYKLLFSNFLISVEKSTP</sequence>
<proteinExistence type="predicted"/>
<dbReference type="Proteomes" id="UP000013897">
    <property type="component" value="Unassembled WGS sequence"/>
</dbReference>
<comment type="caution">
    <text evidence="1">The sequence shown here is derived from an EMBL/GenBank/DDBJ whole genome shotgun (WGS) entry which is preliminary data.</text>
</comment>
<accession>A0A829F567</accession>
<gene>
    <name evidence="1" type="ORF">SSM_02765</name>
</gene>